<gene>
    <name evidence="1" type="ORF">ACFS7Y_12530</name>
</gene>
<comment type="caution">
    <text evidence="1">The sequence shown here is derived from an EMBL/GenBank/DDBJ whole genome shotgun (WGS) entry which is preliminary data.</text>
</comment>
<dbReference type="EMBL" id="JBHUPB010000008">
    <property type="protein sequence ID" value="MFD2968222.1"/>
    <property type="molecule type" value="Genomic_DNA"/>
</dbReference>
<organism evidence="1 2">
    <name type="scientific">Sphingobacterium bambusae</name>
    <dbReference type="NCBI Taxonomy" id="662858"/>
    <lineage>
        <taxon>Bacteria</taxon>
        <taxon>Pseudomonadati</taxon>
        <taxon>Bacteroidota</taxon>
        <taxon>Sphingobacteriia</taxon>
        <taxon>Sphingobacteriales</taxon>
        <taxon>Sphingobacteriaceae</taxon>
        <taxon>Sphingobacterium</taxon>
    </lineage>
</organism>
<proteinExistence type="predicted"/>
<evidence type="ECO:0000313" key="2">
    <source>
        <dbReference type="Proteomes" id="UP001597525"/>
    </source>
</evidence>
<dbReference type="RefSeq" id="WP_320185787.1">
    <property type="nucleotide sequence ID" value="NZ_CP138332.1"/>
</dbReference>
<keyword evidence="2" id="KW-1185">Reference proteome</keyword>
<accession>A0ABW6BHB0</accession>
<dbReference type="Proteomes" id="UP001597525">
    <property type="component" value="Unassembled WGS sequence"/>
</dbReference>
<protein>
    <submittedName>
        <fullName evidence="1">Uncharacterized protein</fullName>
    </submittedName>
</protein>
<reference evidence="2" key="1">
    <citation type="journal article" date="2019" name="Int. J. Syst. Evol. Microbiol.">
        <title>The Global Catalogue of Microorganisms (GCM) 10K type strain sequencing project: providing services to taxonomists for standard genome sequencing and annotation.</title>
        <authorList>
            <consortium name="The Broad Institute Genomics Platform"/>
            <consortium name="The Broad Institute Genome Sequencing Center for Infectious Disease"/>
            <person name="Wu L."/>
            <person name="Ma J."/>
        </authorList>
    </citation>
    <scope>NUCLEOTIDE SEQUENCE [LARGE SCALE GENOMIC DNA]</scope>
    <source>
        <strain evidence="2">KCTC 22814</strain>
    </source>
</reference>
<evidence type="ECO:0000313" key="1">
    <source>
        <dbReference type="EMBL" id="MFD2968222.1"/>
    </source>
</evidence>
<sequence length="156" mass="18315">MWYYWALVKHFLTANSRHGTHSPFVYRLAEQVIYAKKPPVEPEVIFPTYFPWRYGSLLAAVLSSLELQELQVFEAGKQADAVWVDLHQVSTKFSLSLLEHGTVIIVHEPHKATRLWNNMVADHRVVVSVDLFHFGILMHREGQRKEHFVLRYPYCR</sequence>
<name>A0ABW6BHB0_9SPHI</name>